<reference evidence="2" key="1">
    <citation type="submission" date="2021-02" db="EMBL/GenBank/DDBJ databases">
        <title>First Annotated Genome of the Yellow-green Alga Tribonema minus.</title>
        <authorList>
            <person name="Mahan K.M."/>
        </authorList>
    </citation>
    <scope>NUCLEOTIDE SEQUENCE</scope>
    <source>
        <strain evidence="2">UTEX B ZZ1240</strain>
    </source>
</reference>
<protein>
    <submittedName>
        <fullName evidence="2">Uncharacterized protein</fullName>
    </submittedName>
</protein>
<gene>
    <name evidence="2" type="ORF">JKP88DRAFT_273077</name>
</gene>
<organism evidence="2 3">
    <name type="scientific">Tribonema minus</name>
    <dbReference type="NCBI Taxonomy" id="303371"/>
    <lineage>
        <taxon>Eukaryota</taxon>
        <taxon>Sar</taxon>
        <taxon>Stramenopiles</taxon>
        <taxon>Ochrophyta</taxon>
        <taxon>PX clade</taxon>
        <taxon>Xanthophyceae</taxon>
        <taxon>Tribonematales</taxon>
        <taxon>Tribonemataceae</taxon>
        <taxon>Tribonema</taxon>
    </lineage>
</organism>
<proteinExistence type="predicted"/>
<name>A0A836CER8_9STRA</name>
<accession>A0A836CER8</accession>
<dbReference type="EMBL" id="JAFCMP010000223">
    <property type="protein sequence ID" value="KAG5183102.1"/>
    <property type="molecule type" value="Genomic_DNA"/>
</dbReference>
<feature type="transmembrane region" description="Helical" evidence="1">
    <location>
        <begin position="20"/>
        <end position="41"/>
    </location>
</feature>
<dbReference type="Proteomes" id="UP000664859">
    <property type="component" value="Unassembled WGS sequence"/>
</dbReference>
<evidence type="ECO:0000313" key="3">
    <source>
        <dbReference type="Proteomes" id="UP000664859"/>
    </source>
</evidence>
<evidence type="ECO:0000313" key="2">
    <source>
        <dbReference type="EMBL" id="KAG5183102.1"/>
    </source>
</evidence>
<keyword evidence="1" id="KW-1133">Transmembrane helix</keyword>
<sequence length="351" mass="38258">MSTTTPPAAASTTTYLISLRAVLVIAAVAFGAGAAAGAYALHEIGQKPRSRKRVSFEEPEIVDGVEGELKPGAERKPLPRGGGARVLRLFDGVDSVGLEVKGTLHCASVGGRGIERRPFERLHERLAAGVGWASVDPSWTRRVTYRMREQDARLSYEAEGDTSCRRHVVHDLAAVTSGDLTAVIRRSSRPQVVPPPKDSRYKDVRVDMTRRFHKRSSAVPGFAWCFELTVRWHGVCVRDLDSAPPRYLASVVMQREWLESAPAPVVLTTEVRMWLAQNILLKLRDAVVQSGEGDLTQCAARLHWSAAGDVTPAPPDDAVEDAVELASESDCEMALQQSDEPDAAVCGEQDE</sequence>
<evidence type="ECO:0000256" key="1">
    <source>
        <dbReference type="SAM" id="Phobius"/>
    </source>
</evidence>
<keyword evidence="3" id="KW-1185">Reference proteome</keyword>
<keyword evidence="1" id="KW-0812">Transmembrane</keyword>
<keyword evidence="1" id="KW-0472">Membrane</keyword>
<dbReference type="AlphaFoldDB" id="A0A836CER8"/>
<comment type="caution">
    <text evidence="2">The sequence shown here is derived from an EMBL/GenBank/DDBJ whole genome shotgun (WGS) entry which is preliminary data.</text>
</comment>